<dbReference type="Pfam" id="PF25601">
    <property type="entry name" value="AAA_lid_14"/>
    <property type="match status" value="1"/>
</dbReference>
<dbReference type="PROSITE" id="PS00675">
    <property type="entry name" value="SIGMA54_INTERACT_1"/>
    <property type="match status" value="1"/>
</dbReference>
<accession>A0ABT1S7R6</accession>
<dbReference type="Gene3D" id="1.10.10.60">
    <property type="entry name" value="Homeodomain-like"/>
    <property type="match status" value="1"/>
</dbReference>
<gene>
    <name evidence="7" type="ORF">NE686_05395</name>
</gene>
<proteinExistence type="predicted"/>
<comment type="caution">
    <text evidence="7">The sequence shown here is derived from an EMBL/GenBank/DDBJ whole genome shotgun (WGS) entry which is preliminary data.</text>
</comment>
<dbReference type="InterPro" id="IPR025662">
    <property type="entry name" value="Sigma_54_int_dom_ATP-bd_1"/>
</dbReference>
<dbReference type="InterPro" id="IPR002078">
    <property type="entry name" value="Sigma_54_int"/>
</dbReference>
<sequence>MINLKNLKPSLENIVSTMANLTNMEYAIFNTNAELVSSTKVYLQRKGRNVHSASIEEVLNQGNVIVNKPGSMMSCLGCRFVNNCPSTIEILSCIKLDGEPIGVISLTSFSQEGHNMIEENIRDYMDILEYISNLISMFAFNESSKKDTQILHKVIDEIVREIEYNYLIIDNRGLLIYWDKGIQDLFSYCDLYTQTIALMFPKDITNWIFTGARQGKKHCVMEGFQGILHSTPLKIEGEIVAYILKLERDKNNSKISMHENYLDSILSKDYEMKNIKEKIKKIANSSSSVLITGDTGTGKEIVAKALHYTSNRFNNPFVPINCANIPESLFESELFGYEEGAFTGAKKGGKLGIFEMANGGTIFLDEIGELPLHLQAKLLRVLQENSIQRLGSIMPIPVDVRVIAATNQDLESMMDENTFRADLFYRLNVIPIHLPSLKERLADIDILIDHFIDKYNGRLMKNINNISKEAIDIMRLYQWPGNVRELENAIEYAMNIEDTETIQLSNLPNKIIKSVNKKIDLKESIALEEANLITNTLDKYGWDLKGKEKASKELGISVRTLYRKLKELEL</sequence>
<protein>
    <submittedName>
        <fullName evidence="7">Sigma 54-interacting transcriptional regulator</fullName>
    </submittedName>
</protein>
<keyword evidence="8" id="KW-1185">Reference proteome</keyword>
<dbReference type="Pfam" id="PF02954">
    <property type="entry name" value="HTH_8"/>
    <property type="match status" value="1"/>
</dbReference>
<keyword evidence="5" id="KW-0804">Transcription</keyword>
<dbReference type="Pfam" id="PF00158">
    <property type="entry name" value="Sigma54_activat"/>
    <property type="match status" value="1"/>
</dbReference>
<evidence type="ECO:0000256" key="2">
    <source>
        <dbReference type="ARBA" id="ARBA00022840"/>
    </source>
</evidence>
<dbReference type="PANTHER" id="PTHR32071">
    <property type="entry name" value="TRANSCRIPTIONAL REGULATORY PROTEIN"/>
    <property type="match status" value="1"/>
</dbReference>
<dbReference type="PROSITE" id="PS00688">
    <property type="entry name" value="SIGMA54_INTERACT_3"/>
    <property type="match status" value="1"/>
</dbReference>
<dbReference type="SUPFAM" id="SSF52540">
    <property type="entry name" value="P-loop containing nucleoside triphosphate hydrolases"/>
    <property type="match status" value="1"/>
</dbReference>
<dbReference type="Gene3D" id="1.10.8.60">
    <property type="match status" value="1"/>
</dbReference>
<dbReference type="SMART" id="SM00382">
    <property type="entry name" value="AAA"/>
    <property type="match status" value="1"/>
</dbReference>
<organism evidence="7 8">
    <name type="scientific">Tissierella carlieri</name>
    <dbReference type="NCBI Taxonomy" id="689904"/>
    <lineage>
        <taxon>Bacteria</taxon>
        <taxon>Bacillati</taxon>
        <taxon>Bacillota</taxon>
        <taxon>Tissierellia</taxon>
        <taxon>Tissierellales</taxon>
        <taxon>Tissierellaceae</taxon>
        <taxon>Tissierella</taxon>
    </lineage>
</organism>
<evidence type="ECO:0000313" key="7">
    <source>
        <dbReference type="EMBL" id="MCQ4922510.1"/>
    </source>
</evidence>
<dbReference type="CDD" id="cd00009">
    <property type="entry name" value="AAA"/>
    <property type="match status" value="1"/>
</dbReference>
<keyword evidence="2" id="KW-0067">ATP-binding</keyword>
<dbReference type="Gene3D" id="3.40.50.300">
    <property type="entry name" value="P-loop containing nucleotide triphosphate hydrolases"/>
    <property type="match status" value="1"/>
</dbReference>
<feature type="domain" description="Sigma-54 factor interaction" evidence="6">
    <location>
        <begin position="265"/>
        <end position="495"/>
    </location>
</feature>
<dbReference type="RefSeq" id="WP_256310745.1">
    <property type="nucleotide sequence ID" value="NZ_JANGAC010000003.1"/>
</dbReference>
<dbReference type="InterPro" id="IPR003593">
    <property type="entry name" value="AAA+_ATPase"/>
</dbReference>
<dbReference type="PROSITE" id="PS00676">
    <property type="entry name" value="SIGMA54_INTERACT_2"/>
    <property type="match status" value="1"/>
</dbReference>
<evidence type="ECO:0000256" key="5">
    <source>
        <dbReference type="ARBA" id="ARBA00023163"/>
    </source>
</evidence>
<evidence type="ECO:0000256" key="4">
    <source>
        <dbReference type="ARBA" id="ARBA00023125"/>
    </source>
</evidence>
<name>A0ABT1S7R6_9FIRM</name>
<dbReference type="InterPro" id="IPR058031">
    <property type="entry name" value="AAA_lid_NorR"/>
</dbReference>
<dbReference type="InterPro" id="IPR027417">
    <property type="entry name" value="P-loop_NTPase"/>
</dbReference>
<dbReference type="InterPro" id="IPR025944">
    <property type="entry name" value="Sigma_54_int_dom_CS"/>
</dbReference>
<keyword evidence="1" id="KW-0547">Nucleotide-binding</keyword>
<dbReference type="InterPro" id="IPR009057">
    <property type="entry name" value="Homeodomain-like_sf"/>
</dbReference>
<dbReference type="PROSITE" id="PS50045">
    <property type="entry name" value="SIGMA54_INTERACT_4"/>
    <property type="match status" value="1"/>
</dbReference>
<keyword evidence="3" id="KW-0805">Transcription regulation</keyword>
<dbReference type="EMBL" id="JANGAC010000003">
    <property type="protein sequence ID" value="MCQ4922510.1"/>
    <property type="molecule type" value="Genomic_DNA"/>
</dbReference>
<dbReference type="PANTHER" id="PTHR32071:SF57">
    <property type="entry name" value="C4-DICARBOXYLATE TRANSPORT TRANSCRIPTIONAL REGULATORY PROTEIN DCTD"/>
    <property type="match status" value="1"/>
</dbReference>
<dbReference type="InterPro" id="IPR002197">
    <property type="entry name" value="HTH_Fis"/>
</dbReference>
<dbReference type="Proteomes" id="UP001524478">
    <property type="component" value="Unassembled WGS sequence"/>
</dbReference>
<evidence type="ECO:0000259" key="6">
    <source>
        <dbReference type="PROSITE" id="PS50045"/>
    </source>
</evidence>
<keyword evidence="4" id="KW-0238">DNA-binding</keyword>
<dbReference type="SUPFAM" id="SSF46689">
    <property type="entry name" value="Homeodomain-like"/>
    <property type="match status" value="1"/>
</dbReference>
<evidence type="ECO:0000256" key="1">
    <source>
        <dbReference type="ARBA" id="ARBA00022741"/>
    </source>
</evidence>
<evidence type="ECO:0000256" key="3">
    <source>
        <dbReference type="ARBA" id="ARBA00023015"/>
    </source>
</evidence>
<reference evidence="7 8" key="1">
    <citation type="submission" date="2022-06" db="EMBL/GenBank/DDBJ databases">
        <title>Isolation of gut microbiota from human fecal samples.</title>
        <authorList>
            <person name="Pamer E.G."/>
            <person name="Barat B."/>
            <person name="Waligurski E."/>
            <person name="Medina S."/>
            <person name="Paddock L."/>
            <person name="Mostad J."/>
        </authorList>
    </citation>
    <scope>NUCLEOTIDE SEQUENCE [LARGE SCALE GENOMIC DNA]</scope>
    <source>
        <strain evidence="7 8">DFI.7.95</strain>
    </source>
</reference>
<evidence type="ECO:0000313" key="8">
    <source>
        <dbReference type="Proteomes" id="UP001524478"/>
    </source>
</evidence>
<dbReference type="InterPro" id="IPR025943">
    <property type="entry name" value="Sigma_54_int_dom_ATP-bd_2"/>
</dbReference>